<accession>A0ABD3E0M7</accession>
<name>A0ABD3E0M7_9LAMI</name>
<sequence>MDSDWAGRVAILAVIKNGQFQSATARLRLIFCCNCRAPTSDYQMGKIGPGFGVGALEDLDA</sequence>
<dbReference type="AlphaFoldDB" id="A0ABD3E0M7"/>
<comment type="caution">
    <text evidence="1">The sequence shown here is derived from an EMBL/GenBank/DDBJ whole genome shotgun (WGS) entry which is preliminary data.</text>
</comment>
<reference evidence="2" key="1">
    <citation type="journal article" date="2024" name="IScience">
        <title>Strigolactones Initiate the Formation of Haustorium-like Structures in Castilleja.</title>
        <authorList>
            <person name="Buerger M."/>
            <person name="Peterson D."/>
            <person name="Chory J."/>
        </authorList>
    </citation>
    <scope>NUCLEOTIDE SEQUENCE [LARGE SCALE GENOMIC DNA]</scope>
</reference>
<organism evidence="1 2">
    <name type="scientific">Castilleja foliolosa</name>
    <dbReference type="NCBI Taxonomy" id="1961234"/>
    <lineage>
        <taxon>Eukaryota</taxon>
        <taxon>Viridiplantae</taxon>
        <taxon>Streptophyta</taxon>
        <taxon>Embryophyta</taxon>
        <taxon>Tracheophyta</taxon>
        <taxon>Spermatophyta</taxon>
        <taxon>Magnoliopsida</taxon>
        <taxon>eudicotyledons</taxon>
        <taxon>Gunneridae</taxon>
        <taxon>Pentapetalae</taxon>
        <taxon>asterids</taxon>
        <taxon>lamiids</taxon>
        <taxon>Lamiales</taxon>
        <taxon>Orobanchaceae</taxon>
        <taxon>Pedicularideae</taxon>
        <taxon>Castillejinae</taxon>
        <taxon>Castilleja</taxon>
    </lineage>
</organism>
<proteinExistence type="predicted"/>
<keyword evidence="2" id="KW-1185">Reference proteome</keyword>
<dbReference type="EMBL" id="JAVIJP010000011">
    <property type="protein sequence ID" value="KAL3646675.1"/>
    <property type="molecule type" value="Genomic_DNA"/>
</dbReference>
<gene>
    <name evidence="1" type="ORF">CASFOL_009219</name>
</gene>
<evidence type="ECO:0000313" key="2">
    <source>
        <dbReference type="Proteomes" id="UP001632038"/>
    </source>
</evidence>
<protein>
    <submittedName>
        <fullName evidence="1">Uncharacterized protein</fullName>
    </submittedName>
</protein>
<dbReference type="Proteomes" id="UP001632038">
    <property type="component" value="Unassembled WGS sequence"/>
</dbReference>
<evidence type="ECO:0000313" key="1">
    <source>
        <dbReference type="EMBL" id="KAL3646675.1"/>
    </source>
</evidence>